<evidence type="ECO:0000313" key="1">
    <source>
        <dbReference type="EMBL" id="KAJ7520901.1"/>
    </source>
</evidence>
<proteinExistence type="predicted"/>
<comment type="caution">
    <text evidence="1">The sequence shown here is derived from an EMBL/GenBank/DDBJ whole genome shotgun (WGS) entry which is preliminary data.</text>
</comment>
<organism evidence="1 2">
    <name type="scientific">Diphasiastrum complanatum</name>
    <name type="common">Issler's clubmoss</name>
    <name type="synonym">Lycopodium complanatum</name>
    <dbReference type="NCBI Taxonomy" id="34168"/>
    <lineage>
        <taxon>Eukaryota</taxon>
        <taxon>Viridiplantae</taxon>
        <taxon>Streptophyta</taxon>
        <taxon>Embryophyta</taxon>
        <taxon>Tracheophyta</taxon>
        <taxon>Lycopodiopsida</taxon>
        <taxon>Lycopodiales</taxon>
        <taxon>Lycopodiaceae</taxon>
        <taxon>Lycopodioideae</taxon>
        <taxon>Diphasiastrum</taxon>
    </lineage>
</organism>
<gene>
    <name evidence="1" type="ORF">O6H91_19G028600</name>
</gene>
<reference evidence="2" key="1">
    <citation type="journal article" date="2024" name="Proc. Natl. Acad. Sci. U.S.A.">
        <title>Extraordinary preservation of gene collinearity over three hundred million years revealed in homosporous lycophytes.</title>
        <authorList>
            <person name="Li C."/>
            <person name="Wickell D."/>
            <person name="Kuo L.Y."/>
            <person name="Chen X."/>
            <person name="Nie B."/>
            <person name="Liao X."/>
            <person name="Peng D."/>
            <person name="Ji J."/>
            <person name="Jenkins J."/>
            <person name="Williams M."/>
            <person name="Shu S."/>
            <person name="Plott C."/>
            <person name="Barry K."/>
            <person name="Rajasekar S."/>
            <person name="Grimwood J."/>
            <person name="Han X."/>
            <person name="Sun S."/>
            <person name="Hou Z."/>
            <person name="He W."/>
            <person name="Dai G."/>
            <person name="Sun C."/>
            <person name="Schmutz J."/>
            <person name="Leebens-Mack J.H."/>
            <person name="Li F.W."/>
            <person name="Wang L."/>
        </authorList>
    </citation>
    <scope>NUCLEOTIDE SEQUENCE [LARGE SCALE GENOMIC DNA]</scope>
    <source>
        <strain evidence="2">cv. PW_Plant_1</strain>
    </source>
</reference>
<dbReference type="Proteomes" id="UP001162992">
    <property type="component" value="Chromosome 19"/>
</dbReference>
<protein>
    <submittedName>
        <fullName evidence="1">Uncharacterized protein</fullName>
    </submittedName>
</protein>
<accession>A0ACC2ATQ3</accession>
<keyword evidence="2" id="KW-1185">Reference proteome</keyword>
<evidence type="ECO:0000313" key="2">
    <source>
        <dbReference type="Proteomes" id="UP001162992"/>
    </source>
</evidence>
<name>A0ACC2ATQ3_DIPCM</name>
<dbReference type="EMBL" id="CM055110">
    <property type="protein sequence ID" value="KAJ7520901.1"/>
    <property type="molecule type" value="Genomic_DNA"/>
</dbReference>
<sequence>MFKGLLICYMVVVSTFFSVAASGYWAFGNLSSGNIFINFMTTEGVPLIPKWLLVLSNILVVIQLIAVALIYAQPTFEIIEGRTSDVKYGKYAMRNILPRFLLRTLIVAFSTLVAAMLPFFGDLSAFVGAFGYTPFDFILPMVLYSRLFKLSTRSSIFWINYLIVIVFTIVGLIGCISSVRLIVLDAKTYKLFANV</sequence>